<dbReference type="Proteomes" id="UP000011135">
    <property type="component" value="Unassembled WGS sequence"/>
</dbReference>
<accession>L8JZ94</accession>
<reference evidence="1 2" key="1">
    <citation type="submission" date="2012-12" db="EMBL/GenBank/DDBJ databases">
        <title>Genome assembly of Fulvivirga imtechensis AK7.</title>
        <authorList>
            <person name="Nupur N."/>
            <person name="Khatri I."/>
            <person name="Kumar R."/>
            <person name="Subramanian S."/>
            <person name="Pinnaka A."/>
        </authorList>
    </citation>
    <scope>NUCLEOTIDE SEQUENCE [LARGE SCALE GENOMIC DNA]</scope>
    <source>
        <strain evidence="1 2">AK7</strain>
    </source>
</reference>
<organism evidence="1 2">
    <name type="scientific">Fulvivirga imtechensis AK7</name>
    <dbReference type="NCBI Taxonomy" id="1237149"/>
    <lineage>
        <taxon>Bacteria</taxon>
        <taxon>Pseudomonadati</taxon>
        <taxon>Bacteroidota</taxon>
        <taxon>Cytophagia</taxon>
        <taxon>Cytophagales</taxon>
        <taxon>Fulvivirgaceae</taxon>
        <taxon>Fulvivirga</taxon>
    </lineage>
</organism>
<gene>
    <name evidence="1" type="ORF">C900_01295</name>
</gene>
<protein>
    <submittedName>
        <fullName evidence="1">Uncharacterized protein</fullName>
    </submittedName>
</protein>
<name>L8JZ94_9BACT</name>
<sequence length="37" mass="4209">MPIDVNGLFPAFVVQMPHKNKNRELTNALLFSSFCKT</sequence>
<evidence type="ECO:0000313" key="1">
    <source>
        <dbReference type="EMBL" id="ELR72517.1"/>
    </source>
</evidence>
<dbReference type="EMBL" id="AMZN01000019">
    <property type="protein sequence ID" value="ELR72517.1"/>
    <property type="molecule type" value="Genomic_DNA"/>
</dbReference>
<dbReference type="STRING" id="1237149.C900_01295"/>
<keyword evidence="2" id="KW-1185">Reference proteome</keyword>
<dbReference type="AlphaFoldDB" id="L8JZ94"/>
<proteinExistence type="predicted"/>
<evidence type="ECO:0000313" key="2">
    <source>
        <dbReference type="Proteomes" id="UP000011135"/>
    </source>
</evidence>
<comment type="caution">
    <text evidence="1">The sequence shown here is derived from an EMBL/GenBank/DDBJ whole genome shotgun (WGS) entry which is preliminary data.</text>
</comment>